<proteinExistence type="predicted"/>
<evidence type="ECO:0000313" key="7">
    <source>
        <dbReference type="EMBL" id="CAG5100392.1"/>
    </source>
</evidence>
<keyword evidence="4 5" id="KW-0472">Membrane</keyword>
<reference evidence="7 8" key="1">
    <citation type="submission" date="2021-04" db="EMBL/GenBank/DDBJ databases">
        <authorList>
            <person name="Bliznina A."/>
        </authorList>
    </citation>
    <scope>NUCLEOTIDE SEQUENCE [LARGE SCALE GENOMIC DNA]</scope>
</reference>
<dbReference type="Proteomes" id="UP001158576">
    <property type="component" value="Chromosome XSR"/>
</dbReference>
<keyword evidence="8" id="KW-1185">Reference proteome</keyword>
<dbReference type="InterPro" id="IPR050307">
    <property type="entry name" value="Sterol_Desaturase_Related"/>
</dbReference>
<organism evidence="7 8">
    <name type="scientific">Oikopleura dioica</name>
    <name type="common">Tunicate</name>
    <dbReference type="NCBI Taxonomy" id="34765"/>
    <lineage>
        <taxon>Eukaryota</taxon>
        <taxon>Metazoa</taxon>
        <taxon>Chordata</taxon>
        <taxon>Tunicata</taxon>
        <taxon>Appendicularia</taxon>
        <taxon>Copelata</taxon>
        <taxon>Oikopleuridae</taxon>
        <taxon>Oikopleura</taxon>
    </lineage>
</organism>
<evidence type="ECO:0000313" key="8">
    <source>
        <dbReference type="Proteomes" id="UP001158576"/>
    </source>
</evidence>
<feature type="domain" description="Fatty acid hydroxylase" evidence="6">
    <location>
        <begin position="1"/>
        <end position="82"/>
    </location>
</feature>
<name>A0ABN7SMX3_OIKDI</name>
<protein>
    <submittedName>
        <fullName evidence="7">Oidioi.mRNA.OKI2018_I69.XSR.g16979.t1.cds</fullName>
    </submittedName>
</protein>
<keyword evidence="2 5" id="KW-0812">Transmembrane</keyword>
<sequence length="85" mass="9694">MHPLEWVMVNMTLTFVGPVALGTHAVSTWAYYVFIFTKGVINHCGYHIPAPHVLSSSFHDAHHRLFNCNYGSYGLFDYLHGTIRK</sequence>
<evidence type="ECO:0000256" key="1">
    <source>
        <dbReference type="ARBA" id="ARBA00004370"/>
    </source>
</evidence>
<gene>
    <name evidence="7" type="ORF">OKIOD_LOCUS8537</name>
</gene>
<dbReference type="InterPro" id="IPR006694">
    <property type="entry name" value="Fatty_acid_hydroxylase"/>
</dbReference>
<accession>A0ABN7SMX3</accession>
<evidence type="ECO:0000256" key="2">
    <source>
        <dbReference type="ARBA" id="ARBA00022692"/>
    </source>
</evidence>
<evidence type="ECO:0000256" key="5">
    <source>
        <dbReference type="SAM" id="Phobius"/>
    </source>
</evidence>
<evidence type="ECO:0000259" key="6">
    <source>
        <dbReference type="Pfam" id="PF04116"/>
    </source>
</evidence>
<evidence type="ECO:0000256" key="3">
    <source>
        <dbReference type="ARBA" id="ARBA00022989"/>
    </source>
</evidence>
<dbReference type="Pfam" id="PF04116">
    <property type="entry name" value="FA_hydroxylase"/>
    <property type="match status" value="1"/>
</dbReference>
<comment type="subcellular location">
    <subcellularLocation>
        <location evidence="1">Membrane</location>
    </subcellularLocation>
</comment>
<keyword evidence="3 5" id="KW-1133">Transmembrane helix</keyword>
<dbReference type="PANTHER" id="PTHR11863">
    <property type="entry name" value="STEROL DESATURASE"/>
    <property type="match status" value="1"/>
</dbReference>
<evidence type="ECO:0000256" key="4">
    <source>
        <dbReference type="ARBA" id="ARBA00023136"/>
    </source>
</evidence>
<feature type="transmembrane region" description="Helical" evidence="5">
    <location>
        <begin position="12"/>
        <end position="34"/>
    </location>
</feature>
<dbReference type="EMBL" id="OU015569">
    <property type="protein sequence ID" value="CAG5100392.1"/>
    <property type="molecule type" value="Genomic_DNA"/>
</dbReference>